<keyword evidence="2" id="KW-1185">Reference proteome</keyword>
<name>U2P6R5_9BACT</name>
<accession>U2P6R5</accession>
<organism evidence="1 2">
    <name type="scientific">Segatella baroniae F0067</name>
    <dbReference type="NCBI Taxonomy" id="1115809"/>
    <lineage>
        <taxon>Bacteria</taxon>
        <taxon>Pseudomonadati</taxon>
        <taxon>Bacteroidota</taxon>
        <taxon>Bacteroidia</taxon>
        <taxon>Bacteroidales</taxon>
        <taxon>Prevotellaceae</taxon>
        <taxon>Segatella</taxon>
    </lineage>
</organism>
<dbReference type="EMBL" id="AWEY01000008">
    <property type="protein sequence ID" value="ERK39846.1"/>
    <property type="molecule type" value="Genomic_DNA"/>
</dbReference>
<dbReference type="PATRIC" id="fig|1115809.3.peg.513"/>
<dbReference type="Proteomes" id="UP000016648">
    <property type="component" value="Unassembled WGS sequence"/>
</dbReference>
<sequence>MALLKVGGSPFAWSKGCGCALKAALLSQNKLSLNSKPSMFHAAEKAA</sequence>
<proteinExistence type="predicted"/>
<evidence type="ECO:0000313" key="1">
    <source>
        <dbReference type="EMBL" id="ERK39846.1"/>
    </source>
</evidence>
<evidence type="ECO:0000313" key="2">
    <source>
        <dbReference type="Proteomes" id="UP000016648"/>
    </source>
</evidence>
<protein>
    <submittedName>
        <fullName evidence="1">Uncharacterized protein</fullName>
    </submittedName>
</protein>
<comment type="caution">
    <text evidence="1">The sequence shown here is derived from an EMBL/GenBank/DDBJ whole genome shotgun (WGS) entry which is preliminary data.</text>
</comment>
<gene>
    <name evidence="1" type="ORF">HMPREF9135_0046</name>
</gene>
<reference evidence="1 2" key="1">
    <citation type="submission" date="2013-08" db="EMBL/GenBank/DDBJ databases">
        <authorList>
            <person name="Durkin A.S."/>
            <person name="Haft D.R."/>
            <person name="McCorrison J."/>
            <person name="Torralba M."/>
            <person name="Gillis M."/>
            <person name="Haft D.H."/>
            <person name="Methe B."/>
            <person name="Sutton G."/>
            <person name="Nelson K.E."/>
        </authorList>
    </citation>
    <scope>NUCLEOTIDE SEQUENCE [LARGE SCALE GENOMIC DNA]</scope>
    <source>
        <strain evidence="1 2">F0067</strain>
    </source>
</reference>
<dbReference type="AlphaFoldDB" id="U2P6R5"/>